<dbReference type="PANTHER" id="PTHR47358:SF2">
    <property type="entry name" value="E3 UBIQUITIN-PROTEIN LIGASE HOS1"/>
    <property type="match status" value="1"/>
</dbReference>
<dbReference type="OrthoDB" id="20729at2759"/>
<dbReference type="InterPro" id="IPR001841">
    <property type="entry name" value="Znf_RING"/>
</dbReference>
<feature type="compositionally biased region" description="Polar residues" evidence="4">
    <location>
        <begin position="893"/>
        <end position="913"/>
    </location>
</feature>
<proteinExistence type="predicted"/>
<gene>
    <name evidence="6" type="ORF">KP509_36G007400</name>
</gene>
<feature type="region of interest" description="Disordered" evidence="4">
    <location>
        <begin position="893"/>
        <end position="917"/>
    </location>
</feature>
<keyword evidence="2" id="KW-0539">Nucleus</keyword>
<dbReference type="GO" id="GO:0004842">
    <property type="term" value="F:ubiquitin-protein transferase activity"/>
    <property type="evidence" value="ECO:0007669"/>
    <property type="project" value="InterPro"/>
</dbReference>
<dbReference type="PROSITE" id="PS50089">
    <property type="entry name" value="ZF_RING_2"/>
    <property type="match status" value="1"/>
</dbReference>
<feature type="compositionally biased region" description="Basic residues" evidence="4">
    <location>
        <begin position="978"/>
        <end position="987"/>
    </location>
</feature>
<dbReference type="GO" id="GO:0005634">
    <property type="term" value="C:nucleus"/>
    <property type="evidence" value="ECO:0007669"/>
    <property type="project" value="UniProtKB-SubCell"/>
</dbReference>
<evidence type="ECO:0000256" key="1">
    <source>
        <dbReference type="ARBA" id="ARBA00004123"/>
    </source>
</evidence>
<evidence type="ECO:0000259" key="5">
    <source>
        <dbReference type="PROSITE" id="PS50089"/>
    </source>
</evidence>
<dbReference type="Pfam" id="PF13934">
    <property type="entry name" value="ELYS"/>
    <property type="match status" value="1"/>
</dbReference>
<dbReference type="OMA" id="HKCLLDF"/>
<comment type="subcellular location">
    <subcellularLocation>
        <location evidence="1">Nucleus</location>
    </subcellularLocation>
</comment>
<dbReference type="AlphaFoldDB" id="A0A8T2QBP4"/>
<keyword evidence="3" id="KW-0479">Metal-binding</keyword>
<name>A0A8T2QBP4_CERRI</name>
<dbReference type="PANTHER" id="PTHR47358">
    <property type="entry name" value="E3 UBIQUITIN-PROTEIN LIGASE HOS1"/>
    <property type="match status" value="1"/>
</dbReference>
<evidence type="ECO:0000256" key="3">
    <source>
        <dbReference type="PROSITE-ProRule" id="PRU00175"/>
    </source>
</evidence>
<feature type="domain" description="RING-type" evidence="5">
    <location>
        <begin position="57"/>
        <end position="88"/>
    </location>
</feature>
<dbReference type="GO" id="GO:0008270">
    <property type="term" value="F:zinc ion binding"/>
    <property type="evidence" value="ECO:0007669"/>
    <property type="project" value="UniProtKB-KW"/>
</dbReference>
<dbReference type="GO" id="GO:0016567">
    <property type="term" value="P:protein ubiquitination"/>
    <property type="evidence" value="ECO:0007669"/>
    <property type="project" value="InterPro"/>
</dbReference>
<organism evidence="6 7">
    <name type="scientific">Ceratopteris richardii</name>
    <name type="common">Triangle waterfern</name>
    <dbReference type="NCBI Taxonomy" id="49495"/>
    <lineage>
        <taxon>Eukaryota</taxon>
        <taxon>Viridiplantae</taxon>
        <taxon>Streptophyta</taxon>
        <taxon>Embryophyta</taxon>
        <taxon>Tracheophyta</taxon>
        <taxon>Polypodiopsida</taxon>
        <taxon>Polypodiidae</taxon>
        <taxon>Polypodiales</taxon>
        <taxon>Pteridineae</taxon>
        <taxon>Pteridaceae</taxon>
        <taxon>Parkerioideae</taxon>
        <taxon>Ceratopteris</taxon>
    </lineage>
</organism>
<evidence type="ECO:0000313" key="6">
    <source>
        <dbReference type="EMBL" id="KAH7280651.1"/>
    </source>
</evidence>
<sequence>MAGVGLSSRLEGGDHVQSVESEKVQGVLSRLVTLEPRDLCNEAIVEKCRATRDLRSCGRIVEHSLNSCNHASLCAECVQRCDVCPICRAPIRSFGTPVRTRLYEDCCRAGMIRSRPGGATDADGHPNADVRRLWSFFDIALEYGLVSVIHHYVSDVCMDDMAVSSNATVSLLLDGTVVKDWCRRTLSHIIWNLHEIYGLGSAQMRYKEAQMGRFSALLLGLSEVLESLEGPYVNESSAPIIELQQLIEATRRVSQHLDVMSWCARHNFLEDLQSSHSSISEWRLAVKNRKLAATDRAWHGNIQGVRTDTDVRTSTLFIEDAMSNAGFGEDDENAFIWETLELQHLRQTTTLSSWRREGVGVMSNLHASGMLYPPESVRAAVDLIFLEASSDLILAKKAIFLYYLFDRHWPGTNNDWKSILDDYVVTFGISRHAMLESFVFFLLDEADDSALEEACCLLPEVVSSTIHPKVPRVLLERKRPFAALDVLRCSDGIGDVRFSGSAKNDEVSQLEDAVTAVRVRLECGLLTDAYLYQRAYISRIKSIEPKQSVLKSTGMNQHGSRDWSYEMESLVEEICWLCAEKCLVAQMIELPWDKDEERVLLNCLMNLATKDPCSSTGSLMVMFYIMRCRNQEAYLVHKELLAIEKTFLEQCKDMERNEIIKNICVQRSLLVEKGVELLPRIQQEELHSGRLAQLLPFSEGQNIDFTSSNLSRIPTSQQLGLQPSAAPNSTCFDSKGDLAVTSEWGWINHEQPPMVHGKLTKNSSGPFKGFSLDVTTLQPGYTEGLVSPILGKKLLYNTDNGLTPFSTKSLKTMFTQNDKGDLYEDQKLFSSKLISTNVKDDKHSALSALNYVKADPTLLERNRMWSMDEMVTNGSSFSAENGPLIVMPPRLSENGSAESSPSVAVNTINSSSGDAKYRSRQQMLLASPNGKRKLRDHLDDFKQSVPSEDFVIPSSPKMTGNEQRNRALSSGSDLKSFYTKRKNAPRWRQRDSNLGSPSVLVSKWES</sequence>
<accession>A0A8T2QBP4</accession>
<reference evidence="6" key="1">
    <citation type="submission" date="2021-08" db="EMBL/GenBank/DDBJ databases">
        <title>WGS assembly of Ceratopteris richardii.</title>
        <authorList>
            <person name="Marchant D.B."/>
            <person name="Chen G."/>
            <person name="Jenkins J."/>
            <person name="Shu S."/>
            <person name="Leebens-Mack J."/>
            <person name="Grimwood J."/>
            <person name="Schmutz J."/>
            <person name="Soltis P."/>
            <person name="Soltis D."/>
            <person name="Chen Z.-H."/>
        </authorList>
    </citation>
    <scope>NUCLEOTIDE SEQUENCE</scope>
    <source>
        <strain evidence="6">Whitten #5841</strain>
        <tissue evidence="6">Leaf</tissue>
    </source>
</reference>
<dbReference type="EMBL" id="CM035441">
    <property type="protein sequence ID" value="KAH7280651.1"/>
    <property type="molecule type" value="Genomic_DNA"/>
</dbReference>
<evidence type="ECO:0000256" key="4">
    <source>
        <dbReference type="SAM" id="MobiDB-lite"/>
    </source>
</evidence>
<keyword evidence="3" id="KW-0863">Zinc-finger</keyword>
<dbReference type="InterPro" id="IPR025151">
    <property type="entry name" value="ELYS_dom"/>
</dbReference>
<feature type="region of interest" description="Disordered" evidence="4">
    <location>
        <begin position="946"/>
        <end position="1006"/>
    </location>
</feature>
<evidence type="ECO:0000313" key="7">
    <source>
        <dbReference type="Proteomes" id="UP000825935"/>
    </source>
</evidence>
<keyword evidence="3" id="KW-0862">Zinc</keyword>
<dbReference type="InterPro" id="IPR044718">
    <property type="entry name" value="HOS1"/>
</dbReference>
<evidence type="ECO:0000256" key="2">
    <source>
        <dbReference type="ARBA" id="ARBA00023242"/>
    </source>
</evidence>
<comment type="caution">
    <text evidence="6">The sequence shown here is derived from an EMBL/GenBank/DDBJ whole genome shotgun (WGS) entry which is preliminary data.</text>
</comment>
<keyword evidence="7" id="KW-1185">Reference proteome</keyword>
<dbReference type="Proteomes" id="UP000825935">
    <property type="component" value="Chromosome 36"/>
</dbReference>
<feature type="compositionally biased region" description="Polar residues" evidence="4">
    <location>
        <begin position="956"/>
        <end position="973"/>
    </location>
</feature>
<protein>
    <recommendedName>
        <fullName evidence="5">RING-type domain-containing protein</fullName>
    </recommendedName>
</protein>